<dbReference type="PANTHER" id="PTHR21666">
    <property type="entry name" value="PEPTIDASE-RELATED"/>
    <property type="match status" value="1"/>
</dbReference>
<evidence type="ECO:0000313" key="8">
    <source>
        <dbReference type="EMBL" id="MCG5031229.1"/>
    </source>
</evidence>
<comment type="caution">
    <text evidence="8">The sequence shown here is derived from an EMBL/GenBank/DDBJ whole genome shotgun (WGS) entry which is preliminary data.</text>
</comment>
<evidence type="ECO:0000256" key="4">
    <source>
        <dbReference type="ARBA" id="ARBA00022801"/>
    </source>
</evidence>
<keyword evidence="5" id="KW-0862">Zinc</keyword>
<organism evidence="8 9">
    <name type="scientific">Mesosutterella porci</name>
    <dbReference type="NCBI Taxonomy" id="2915351"/>
    <lineage>
        <taxon>Bacteria</taxon>
        <taxon>Pseudomonadati</taxon>
        <taxon>Pseudomonadota</taxon>
        <taxon>Betaproteobacteria</taxon>
        <taxon>Burkholderiales</taxon>
        <taxon>Sutterellaceae</taxon>
        <taxon>Mesosutterella</taxon>
    </lineage>
</organism>
<keyword evidence="4" id="KW-0378">Hydrolase</keyword>
<dbReference type="RefSeq" id="WP_237978962.1">
    <property type="nucleotide sequence ID" value="NZ_JAKNCT010000008.1"/>
</dbReference>
<dbReference type="SUPFAM" id="SSF51261">
    <property type="entry name" value="Duplicated hybrid motif"/>
    <property type="match status" value="1"/>
</dbReference>
<keyword evidence="9" id="KW-1185">Reference proteome</keyword>
<protein>
    <submittedName>
        <fullName evidence="8">M23 family metallopeptidase</fullName>
    </submittedName>
</protein>
<evidence type="ECO:0000313" key="9">
    <source>
        <dbReference type="Proteomes" id="UP001297600"/>
    </source>
</evidence>
<feature type="domain" description="M23ase beta-sheet core" evidence="7">
    <location>
        <begin position="313"/>
        <end position="410"/>
    </location>
</feature>
<evidence type="ECO:0000256" key="5">
    <source>
        <dbReference type="ARBA" id="ARBA00022833"/>
    </source>
</evidence>
<keyword evidence="6" id="KW-0482">Metalloprotease</keyword>
<comment type="cofactor">
    <cofactor evidence="1">
        <name>Zn(2+)</name>
        <dbReference type="ChEBI" id="CHEBI:29105"/>
    </cofactor>
</comment>
<name>A0ABS9MRK4_9BURK</name>
<evidence type="ECO:0000256" key="6">
    <source>
        <dbReference type="ARBA" id="ARBA00023049"/>
    </source>
</evidence>
<gene>
    <name evidence="8" type="ORF">MAF45_07220</name>
</gene>
<reference evidence="8 9" key="1">
    <citation type="submission" date="2022-02" db="EMBL/GenBank/DDBJ databases">
        <title>Mesosutterella porci, a novel member of the family Sutterellaceae from pig feces.</title>
        <authorList>
            <person name="Wylensek D."/>
            <person name="Clavel T."/>
        </authorList>
    </citation>
    <scope>NUCLEOTIDE SEQUENCE [LARGE SCALE GENOMIC DNA]</scope>
    <source>
        <strain evidence="9">oilRF-744-wt-GAM-9</strain>
    </source>
</reference>
<dbReference type="Pfam" id="PF01551">
    <property type="entry name" value="Peptidase_M23"/>
    <property type="match status" value="1"/>
</dbReference>
<dbReference type="InterPro" id="IPR011055">
    <property type="entry name" value="Dup_hybrid_motif"/>
</dbReference>
<proteinExistence type="predicted"/>
<dbReference type="EMBL" id="JAKNCT010000008">
    <property type="protein sequence ID" value="MCG5031229.1"/>
    <property type="molecule type" value="Genomic_DNA"/>
</dbReference>
<accession>A0ABS9MRK4</accession>
<evidence type="ECO:0000256" key="3">
    <source>
        <dbReference type="ARBA" id="ARBA00022723"/>
    </source>
</evidence>
<dbReference type="Gene3D" id="3.10.450.350">
    <property type="match status" value="1"/>
</dbReference>
<evidence type="ECO:0000256" key="1">
    <source>
        <dbReference type="ARBA" id="ARBA00001947"/>
    </source>
</evidence>
<sequence length="479" mass="50223">MFRPHLLLSKLNGAAACLLRGVERLMQRLPLRSPGWSRNQIAIAAAVAALPLSAALATIAVTADDLHPAEETAASSPASSGLRHTTLTVNPAETTASLLARLGISDPELQRFIYSNADASVFAYPAQGLLAEADVNPDGTVSSLSLYLERGRLGQRRVTIGRSSGNFTVSSAPFEWKVRTFAATVTVDSGAQEASERAGIPEDVAQAAASVPYKTGKLLSLARKGDSISYAYETRSIDGQTVGSGRLLAVSLTHGGLTIPLFWFDDGTPQGGFYFADGKTARLSFRRFPLNAFRMTSGFSAGRRHPVLGRVRPHLGVDLAAPRGAPVYAVADGIVKAADRSLSGYGNRIDIRHGGGIMTRYGHLSGYARGIQPGKVVTRGQLIGYCGSSGLATGPHVHFEFHVNDKPVDPSAVALPGGTDLPSRYLSAARPRIASIAQAFDRQEKAVASAAGRTVPAAEISGEASAVASAGAKTPERQG</sequence>
<dbReference type="InterPro" id="IPR016047">
    <property type="entry name" value="M23ase_b-sheet_dom"/>
</dbReference>
<evidence type="ECO:0000259" key="7">
    <source>
        <dbReference type="Pfam" id="PF01551"/>
    </source>
</evidence>
<evidence type="ECO:0000256" key="2">
    <source>
        <dbReference type="ARBA" id="ARBA00022670"/>
    </source>
</evidence>
<keyword evidence="2" id="KW-0645">Protease</keyword>
<keyword evidence="3" id="KW-0479">Metal-binding</keyword>
<dbReference type="InterPro" id="IPR050570">
    <property type="entry name" value="Cell_wall_metabolism_enzyme"/>
</dbReference>
<dbReference type="PANTHER" id="PTHR21666:SF288">
    <property type="entry name" value="CELL DIVISION PROTEIN YTFB"/>
    <property type="match status" value="1"/>
</dbReference>
<dbReference type="Gene3D" id="2.70.70.10">
    <property type="entry name" value="Glucose Permease (Domain IIA)"/>
    <property type="match status" value="1"/>
</dbReference>
<dbReference type="CDD" id="cd12797">
    <property type="entry name" value="M23_peptidase"/>
    <property type="match status" value="1"/>
</dbReference>
<dbReference type="Proteomes" id="UP001297600">
    <property type="component" value="Unassembled WGS sequence"/>
</dbReference>